<protein>
    <submittedName>
        <fullName evidence="1">Uncharacterized protein</fullName>
    </submittedName>
</protein>
<proteinExistence type="predicted"/>
<sequence length="83" mass="9061">METVNYDLVLADMYRIEGGLLCGSHAEIAIMDGEVEVDRIHRRGKLWESSYCIPYQGKPGLTAVLLSGKCQVRFGVAGAAHHG</sequence>
<gene>
    <name evidence="1" type="ORF">NJF43_15605</name>
</gene>
<dbReference type="RefSeq" id="WP_253164020.1">
    <property type="nucleotide sequence ID" value="NZ_JAMYBS010000020.1"/>
</dbReference>
<name>A0AA41WNA3_9GAMM</name>
<dbReference type="AlphaFoldDB" id="A0AA41WNA3"/>
<dbReference type="EMBL" id="JAMYBS010000020">
    <property type="protein sequence ID" value="MCO7546184.1"/>
    <property type="molecule type" value="Genomic_DNA"/>
</dbReference>
<evidence type="ECO:0000313" key="1">
    <source>
        <dbReference type="EMBL" id="MCO7546184.1"/>
    </source>
</evidence>
<reference evidence="1" key="1">
    <citation type="submission" date="2022-06" db="EMBL/GenBank/DDBJ databases">
        <title>Detection of beta-lactamases in bacteria of animal origin.</title>
        <authorList>
            <person name="Mlynarcik P."/>
            <person name="Zdarska V."/>
            <person name="Chudobova H."/>
            <person name="Prochazkova P."/>
            <person name="Hricova K."/>
            <person name="Mezerova K."/>
            <person name="Bardon J."/>
            <person name="Dolejska M."/>
            <person name="Sukkar I."/>
            <person name="Kolar M."/>
        </authorList>
    </citation>
    <scope>NUCLEOTIDE SEQUENCE</scope>
    <source>
        <strain evidence="1">S 300-3</strain>
    </source>
</reference>
<accession>A0AA41WNA3</accession>
<dbReference type="Proteomes" id="UP001165292">
    <property type="component" value="Unassembled WGS sequence"/>
</dbReference>
<organism evidence="1 2">
    <name type="scientific">Stutzerimonas nitrititolerans</name>
    <dbReference type="NCBI Taxonomy" id="2482751"/>
    <lineage>
        <taxon>Bacteria</taxon>
        <taxon>Pseudomonadati</taxon>
        <taxon>Pseudomonadota</taxon>
        <taxon>Gammaproteobacteria</taxon>
        <taxon>Pseudomonadales</taxon>
        <taxon>Pseudomonadaceae</taxon>
        <taxon>Stutzerimonas</taxon>
    </lineage>
</organism>
<comment type="caution">
    <text evidence="1">The sequence shown here is derived from an EMBL/GenBank/DDBJ whole genome shotgun (WGS) entry which is preliminary data.</text>
</comment>
<evidence type="ECO:0000313" key="2">
    <source>
        <dbReference type="Proteomes" id="UP001165292"/>
    </source>
</evidence>